<name>A0A8S5R573_9CAUD</name>
<sequence length="420" mass="47990">MAIINDTDTLVTYYYDVKSVNICFKNNDDGDSTNTKVLKPEQLKSLYILNDYMGNMFPVIQAKFSMSAKLYYRIIRNKDTVKFAFNIRKYYTKRSSEDKSLYEKYINKSFSLILDDDDEDLYSKVREKNNGSDQSEEDLKEQAQEVEFYLFRSDLIKSTKKTINKIFQESTITNAIAFILGKMKVHDMIMTKADNGTIYNPIIIPPMKYSEALKYLDTFYGIHKTGTLTYFGLTRSYMVKFEGKCSAYEKNEIRDVVIIIPEAGSSTTQASCSVLKKGSSKKYYLIADYDTVEFSNESVTDSLLNGSEVEIINTNSGKIETTASKTDDSKAIIENMGKNRYFKSIYKKLKAGLNKVITLDFDDIDLDALEPNKKFTFNFEDSSLSKKYKGTYILGKSEIALGRSGEDLHVTAHCTFYSDS</sequence>
<organism evidence="1">
    <name type="scientific">Myoviridae sp. ctaOv25</name>
    <dbReference type="NCBI Taxonomy" id="2827290"/>
    <lineage>
        <taxon>Viruses</taxon>
        <taxon>Duplodnaviria</taxon>
        <taxon>Heunggongvirae</taxon>
        <taxon>Uroviricota</taxon>
        <taxon>Caudoviricetes</taxon>
    </lineage>
</organism>
<dbReference type="EMBL" id="BK015820">
    <property type="protein sequence ID" value="DAE26528.1"/>
    <property type="molecule type" value="Genomic_DNA"/>
</dbReference>
<reference evidence="1" key="1">
    <citation type="journal article" date="2021" name="Proc. Natl. Acad. Sci. U.S.A.">
        <title>A Catalog of Tens of Thousands of Viruses from Human Metagenomes Reveals Hidden Associations with Chronic Diseases.</title>
        <authorList>
            <person name="Tisza M.J."/>
            <person name="Buck C.B."/>
        </authorList>
    </citation>
    <scope>NUCLEOTIDE SEQUENCE</scope>
    <source>
        <strain evidence="1">CtaOv25</strain>
    </source>
</reference>
<protein>
    <submittedName>
        <fullName evidence="1">Uncharacterized protein</fullName>
    </submittedName>
</protein>
<proteinExistence type="predicted"/>
<evidence type="ECO:0000313" key="1">
    <source>
        <dbReference type="EMBL" id="DAE26528.1"/>
    </source>
</evidence>
<accession>A0A8S5R573</accession>